<dbReference type="Proteomes" id="UP000324241">
    <property type="component" value="Unassembled WGS sequence"/>
</dbReference>
<name>A0A4S3IXX3_9EURO</name>
<comment type="caution">
    <text evidence="2">The sequence shown here is derived from an EMBL/GenBank/DDBJ whole genome shotgun (WGS) entry which is preliminary data.</text>
</comment>
<evidence type="ECO:0000313" key="2">
    <source>
        <dbReference type="EMBL" id="THC87115.1"/>
    </source>
</evidence>
<dbReference type="Proteomes" id="UP000308092">
    <property type="component" value="Unassembled WGS sequence"/>
</dbReference>
<evidence type="ECO:0000313" key="1">
    <source>
        <dbReference type="EMBL" id="KAA8642701.1"/>
    </source>
</evidence>
<organism evidence="2 3">
    <name type="scientific">Aspergillus tanneri</name>
    <dbReference type="NCBI Taxonomy" id="1220188"/>
    <lineage>
        <taxon>Eukaryota</taxon>
        <taxon>Fungi</taxon>
        <taxon>Dikarya</taxon>
        <taxon>Ascomycota</taxon>
        <taxon>Pezizomycotina</taxon>
        <taxon>Eurotiomycetes</taxon>
        <taxon>Eurotiomycetidae</taxon>
        <taxon>Eurotiales</taxon>
        <taxon>Aspergillaceae</taxon>
        <taxon>Aspergillus</taxon>
        <taxon>Aspergillus subgen. Circumdati</taxon>
    </lineage>
</organism>
<dbReference type="OrthoDB" id="4522291at2759"/>
<gene>
    <name evidence="1" type="ORF">ATNIH1004_009453</name>
    <name evidence="2" type="ORF">EYZ11_013439</name>
</gene>
<dbReference type="EMBL" id="QUQM01000005">
    <property type="protein sequence ID" value="KAA8642701.1"/>
    <property type="molecule type" value="Genomic_DNA"/>
</dbReference>
<dbReference type="GeneID" id="54332155"/>
<evidence type="ECO:0000313" key="4">
    <source>
        <dbReference type="Proteomes" id="UP000324241"/>
    </source>
</evidence>
<dbReference type="EMBL" id="SOSA01001477">
    <property type="protein sequence ID" value="THC87115.1"/>
    <property type="molecule type" value="Genomic_DNA"/>
</dbReference>
<dbReference type="VEuPathDB" id="FungiDB:EYZ11_013439"/>
<dbReference type="AlphaFoldDB" id="A0A4S3IXX3"/>
<sequence length="276" mass="31208">MDDTQADWDKWRHPLDRDLPHPWVPSFPVPIDTSSNTPATVSILARYSRESRNYLLLMNSLSCPTLTFELQDLSPNHAFSLAELHSFCGKAAGMYAIADLRGKPGVQPRQRGLCGRLYGDWFKMVESDSLFETRFFARFMQTDGLDVADIVARHRALSQQLETQMRDPVERVVEGEDFARKEEREHHGECTLLPSFKDLVVVVEERSFRADALLFVLDPGLAQGIKEMEGAEQSEIGGQKVVRLKAVMEDIMRAVVAIQKKSAVKHNGITGCFREN</sequence>
<keyword evidence="3" id="KW-1185">Reference proteome</keyword>
<reference evidence="2 3" key="1">
    <citation type="submission" date="2019-03" db="EMBL/GenBank/DDBJ databases">
        <title>The genome sequence of a newly discovered highly antifungal drug resistant Aspergillus species, Aspergillus tanneri NIH 1004.</title>
        <authorList>
            <person name="Mounaud S."/>
            <person name="Singh I."/>
            <person name="Joardar V."/>
            <person name="Pakala S."/>
            <person name="Pakala S."/>
            <person name="Venepally P."/>
            <person name="Hoover J."/>
            <person name="Nierman W."/>
            <person name="Chung J."/>
            <person name="Losada L."/>
        </authorList>
    </citation>
    <scope>NUCLEOTIDE SEQUENCE [LARGE SCALE GENOMIC DNA]</scope>
    <source>
        <strain evidence="2 3">NIH1004</strain>
    </source>
</reference>
<dbReference type="RefSeq" id="XP_033422063.1">
    <property type="nucleotide sequence ID" value="XM_033574045.1"/>
</dbReference>
<evidence type="ECO:0000313" key="3">
    <source>
        <dbReference type="Proteomes" id="UP000308092"/>
    </source>
</evidence>
<proteinExistence type="predicted"/>
<reference evidence="1 4" key="2">
    <citation type="submission" date="2019-08" db="EMBL/GenBank/DDBJ databases">
        <title>The genome sequence of a newly discovered highly antifungal drug resistant Aspergillus species, Aspergillus tanneri NIH 1004.</title>
        <authorList>
            <person name="Mounaud S."/>
            <person name="Singh I."/>
            <person name="Joardar V."/>
            <person name="Pakala S."/>
            <person name="Pakala S."/>
            <person name="Venepally P."/>
            <person name="Chung J.K."/>
            <person name="Losada L."/>
            <person name="Nierman W.C."/>
        </authorList>
    </citation>
    <scope>NUCLEOTIDE SEQUENCE [LARGE SCALE GENOMIC DNA]</scope>
    <source>
        <strain evidence="1 4">NIH1004</strain>
    </source>
</reference>
<accession>A0A4S3IXX3</accession>
<protein>
    <submittedName>
        <fullName evidence="2">Uncharacterized protein</fullName>
    </submittedName>
</protein>